<comment type="caution">
    <text evidence="1">The sequence shown here is derived from an EMBL/GenBank/DDBJ whole genome shotgun (WGS) entry which is preliminary data.</text>
</comment>
<protein>
    <submittedName>
        <fullName evidence="1">Uncharacterized protein</fullName>
    </submittedName>
</protein>
<evidence type="ECO:0000313" key="1">
    <source>
        <dbReference type="EMBL" id="GEO11540.1"/>
    </source>
</evidence>
<dbReference type="EMBL" id="BJYT01000024">
    <property type="protein sequence ID" value="GEO11540.1"/>
    <property type="molecule type" value="Genomic_DNA"/>
</dbReference>
<accession>A0A512BHW2</accession>
<organism evidence="1 2">
    <name type="scientific">Segetibacter aerophilus</name>
    <dbReference type="NCBI Taxonomy" id="670293"/>
    <lineage>
        <taxon>Bacteria</taxon>
        <taxon>Pseudomonadati</taxon>
        <taxon>Bacteroidota</taxon>
        <taxon>Chitinophagia</taxon>
        <taxon>Chitinophagales</taxon>
        <taxon>Chitinophagaceae</taxon>
        <taxon>Segetibacter</taxon>
    </lineage>
</organism>
<evidence type="ECO:0000313" key="2">
    <source>
        <dbReference type="Proteomes" id="UP000321513"/>
    </source>
</evidence>
<reference evidence="1 2" key="1">
    <citation type="submission" date="2019-07" db="EMBL/GenBank/DDBJ databases">
        <title>Whole genome shotgun sequence of Segetibacter aerophilus NBRC 106135.</title>
        <authorList>
            <person name="Hosoyama A."/>
            <person name="Uohara A."/>
            <person name="Ohji S."/>
            <person name="Ichikawa N."/>
        </authorList>
    </citation>
    <scope>NUCLEOTIDE SEQUENCE [LARGE SCALE GENOMIC DNA]</scope>
    <source>
        <strain evidence="1 2">NBRC 106135</strain>
    </source>
</reference>
<keyword evidence="2" id="KW-1185">Reference proteome</keyword>
<name>A0A512BHW2_9BACT</name>
<sequence>MKNGDREATTIEVTRKSLVKRSENNEWASFTQPTHIKETPKVSAPKIHAPTKLHMVIKIF</sequence>
<gene>
    <name evidence="1" type="ORF">SAE01_40360</name>
</gene>
<proteinExistence type="predicted"/>
<dbReference type="AlphaFoldDB" id="A0A512BHW2"/>
<dbReference type="Proteomes" id="UP000321513">
    <property type="component" value="Unassembled WGS sequence"/>
</dbReference>